<name>A0A8J8NU76_HALGN</name>
<keyword evidence="2" id="KW-0812">Transmembrane</keyword>
<dbReference type="OrthoDB" id="321701at2759"/>
<dbReference type="Proteomes" id="UP000785679">
    <property type="component" value="Unassembled WGS sequence"/>
</dbReference>
<feature type="transmembrane region" description="Helical" evidence="2">
    <location>
        <begin position="21"/>
        <end position="43"/>
    </location>
</feature>
<keyword evidence="2" id="KW-0472">Membrane</keyword>
<feature type="region of interest" description="Disordered" evidence="1">
    <location>
        <begin position="192"/>
        <end position="234"/>
    </location>
</feature>
<dbReference type="EMBL" id="RRYP01007829">
    <property type="protein sequence ID" value="TNV80201.1"/>
    <property type="molecule type" value="Genomic_DNA"/>
</dbReference>
<comment type="caution">
    <text evidence="3">The sequence shown here is derived from an EMBL/GenBank/DDBJ whole genome shotgun (WGS) entry which is preliminary data.</text>
</comment>
<feature type="compositionally biased region" description="Polar residues" evidence="1">
    <location>
        <begin position="192"/>
        <end position="212"/>
    </location>
</feature>
<evidence type="ECO:0000313" key="3">
    <source>
        <dbReference type="EMBL" id="TNV80201.1"/>
    </source>
</evidence>
<gene>
    <name evidence="3" type="ORF">FGO68_gene3673</name>
</gene>
<proteinExistence type="predicted"/>
<reference evidence="3" key="1">
    <citation type="submission" date="2019-06" db="EMBL/GenBank/DDBJ databases">
        <authorList>
            <person name="Zheng W."/>
        </authorList>
    </citation>
    <scope>NUCLEOTIDE SEQUENCE</scope>
    <source>
        <strain evidence="3">QDHG01</strain>
    </source>
</reference>
<keyword evidence="2" id="KW-1133">Transmembrane helix</keyword>
<organism evidence="3 4">
    <name type="scientific">Halteria grandinella</name>
    <dbReference type="NCBI Taxonomy" id="5974"/>
    <lineage>
        <taxon>Eukaryota</taxon>
        <taxon>Sar</taxon>
        <taxon>Alveolata</taxon>
        <taxon>Ciliophora</taxon>
        <taxon>Intramacronucleata</taxon>
        <taxon>Spirotrichea</taxon>
        <taxon>Stichotrichia</taxon>
        <taxon>Sporadotrichida</taxon>
        <taxon>Halteriidae</taxon>
        <taxon>Halteria</taxon>
    </lineage>
</organism>
<sequence>MEQRLKLLETRYEKKLSALKIYTESYLIAGAIPALLFSFLGLATSFMSLARYQDHQDCVIAQQYLDSTYKDHIQLALRNYSCWHFAFTILYFLVLFKPFSLLYKLSGILMTCMLLAGYGVAISSIVYTNKSKCNDSPLASVSKANAVIFFILGSANLLFSHTIIWIPICSRKENGHSIVPANSTVPDESSQMALNQQAVKSDANSINGQIPTPTKRPEAAEEWNKKATSDDGIE</sequence>
<protein>
    <submittedName>
        <fullName evidence="3">Uncharacterized protein</fullName>
    </submittedName>
</protein>
<feature type="transmembrane region" description="Helical" evidence="2">
    <location>
        <begin position="77"/>
        <end position="96"/>
    </location>
</feature>
<keyword evidence="4" id="KW-1185">Reference proteome</keyword>
<dbReference type="AlphaFoldDB" id="A0A8J8NU76"/>
<feature type="compositionally biased region" description="Basic and acidic residues" evidence="1">
    <location>
        <begin position="215"/>
        <end position="234"/>
    </location>
</feature>
<feature type="transmembrane region" description="Helical" evidence="2">
    <location>
        <begin position="147"/>
        <end position="168"/>
    </location>
</feature>
<feature type="transmembrane region" description="Helical" evidence="2">
    <location>
        <begin position="108"/>
        <end position="127"/>
    </location>
</feature>
<evidence type="ECO:0000256" key="2">
    <source>
        <dbReference type="SAM" id="Phobius"/>
    </source>
</evidence>
<accession>A0A8J8NU76</accession>
<evidence type="ECO:0000313" key="4">
    <source>
        <dbReference type="Proteomes" id="UP000785679"/>
    </source>
</evidence>
<evidence type="ECO:0000256" key="1">
    <source>
        <dbReference type="SAM" id="MobiDB-lite"/>
    </source>
</evidence>